<dbReference type="InterPro" id="IPR011707">
    <property type="entry name" value="Cu-oxidase-like_N"/>
</dbReference>
<feature type="domain" description="Plastocyanin-like" evidence="20">
    <location>
        <begin position="359"/>
        <end position="491"/>
    </location>
</feature>
<dbReference type="CDD" id="cd13877">
    <property type="entry name" value="CuRO_2_Fet3p_like"/>
    <property type="match status" value="1"/>
</dbReference>
<evidence type="ECO:0000256" key="4">
    <source>
        <dbReference type="ARBA" id="ARBA00022496"/>
    </source>
</evidence>
<evidence type="ECO:0000256" key="13">
    <source>
        <dbReference type="ARBA" id="ARBA00023065"/>
    </source>
</evidence>
<evidence type="ECO:0000256" key="17">
    <source>
        <dbReference type="SAM" id="Phobius"/>
    </source>
</evidence>
<comment type="similarity">
    <text evidence="1">Belongs to the multicopper oxidase family.</text>
</comment>
<evidence type="ECO:0000256" key="3">
    <source>
        <dbReference type="ARBA" id="ARBA00022475"/>
    </source>
</evidence>
<dbReference type="PANTHER" id="PTHR11709">
    <property type="entry name" value="MULTI-COPPER OXIDASE"/>
    <property type="match status" value="1"/>
</dbReference>
<evidence type="ECO:0000256" key="1">
    <source>
        <dbReference type="ARBA" id="ARBA00010609"/>
    </source>
</evidence>
<dbReference type="InterPro" id="IPR002355">
    <property type="entry name" value="Cu_oxidase_Cu_BS"/>
</dbReference>
<evidence type="ECO:0000256" key="12">
    <source>
        <dbReference type="ARBA" id="ARBA00023008"/>
    </source>
</evidence>
<dbReference type="CDD" id="cd13899">
    <property type="entry name" value="CuRO_3_Fet3p"/>
    <property type="match status" value="1"/>
</dbReference>
<keyword evidence="8" id="KW-0677">Repeat</keyword>
<feature type="domain" description="Plastocyanin-like" evidence="21">
    <location>
        <begin position="27"/>
        <end position="143"/>
    </location>
</feature>
<evidence type="ECO:0000256" key="18">
    <source>
        <dbReference type="SAM" id="SignalP"/>
    </source>
</evidence>
<dbReference type="InterPro" id="IPR011706">
    <property type="entry name" value="Cu-oxidase_C"/>
</dbReference>
<evidence type="ECO:0000256" key="2">
    <source>
        <dbReference type="ARBA" id="ARBA00022448"/>
    </source>
</evidence>
<evidence type="ECO:0000256" key="7">
    <source>
        <dbReference type="ARBA" id="ARBA00022729"/>
    </source>
</evidence>
<dbReference type="PROSITE" id="PS00079">
    <property type="entry name" value="MULTICOPPER_OXIDASE1"/>
    <property type="match status" value="1"/>
</dbReference>
<dbReference type="Proteomes" id="UP000256690">
    <property type="component" value="Unassembled WGS sequence"/>
</dbReference>
<dbReference type="CDD" id="cd13851">
    <property type="entry name" value="CuRO_1_Fet3p"/>
    <property type="match status" value="1"/>
</dbReference>
<dbReference type="GO" id="GO:0005507">
    <property type="term" value="F:copper ion binding"/>
    <property type="evidence" value="ECO:0007669"/>
    <property type="project" value="InterPro"/>
</dbReference>
<keyword evidence="11" id="KW-0408">Iron</keyword>
<dbReference type="InterPro" id="IPR044130">
    <property type="entry name" value="CuRO_2_Fet3-like"/>
</dbReference>
<keyword evidence="15" id="KW-0325">Glycoprotein</keyword>
<evidence type="ECO:0000259" key="20">
    <source>
        <dbReference type="Pfam" id="PF07731"/>
    </source>
</evidence>
<evidence type="ECO:0000313" key="22">
    <source>
        <dbReference type="EMBL" id="RDW74648.1"/>
    </source>
</evidence>
<dbReference type="GeneID" id="38117680"/>
<evidence type="ECO:0000256" key="6">
    <source>
        <dbReference type="ARBA" id="ARBA00022723"/>
    </source>
</evidence>
<keyword evidence="2" id="KW-0813">Transport</keyword>
<organism evidence="22 23">
    <name type="scientific">Aspergillus mulundensis</name>
    <dbReference type="NCBI Taxonomy" id="1810919"/>
    <lineage>
        <taxon>Eukaryota</taxon>
        <taxon>Fungi</taxon>
        <taxon>Dikarya</taxon>
        <taxon>Ascomycota</taxon>
        <taxon>Pezizomycotina</taxon>
        <taxon>Eurotiomycetes</taxon>
        <taxon>Eurotiomycetidae</taxon>
        <taxon>Eurotiales</taxon>
        <taxon>Aspergillaceae</taxon>
        <taxon>Aspergillus</taxon>
        <taxon>Aspergillus subgen. Nidulantes</taxon>
    </lineage>
</organism>
<keyword evidence="4" id="KW-0410">Iron transport</keyword>
<keyword evidence="12" id="KW-0186">Copper</keyword>
<dbReference type="RefSeq" id="XP_026602416.1">
    <property type="nucleotide sequence ID" value="XM_026749326.1"/>
</dbReference>
<dbReference type="Gene3D" id="2.60.40.420">
    <property type="entry name" value="Cupredoxins - blue copper proteins"/>
    <property type="match status" value="3"/>
</dbReference>
<evidence type="ECO:0000256" key="14">
    <source>
        <dbReference type="ARBA" id="ARBA00023136"/>
    </source>
</evidence>
<evidence type="ECO:0000256" key="9">
    <source>
        <dbReference type="ARBA" id="ARBA00022989"/>
    </source>
</evidence>
<evidence type="ECO:0000256" key="16">
    <source>
        <dbReference type="ARBA" id="ARBA00037814"/>
    </source>
</evidence>
<feature type="chain" id="PRO_5017793642" evidence="18">
    <location>
        <begin position="19"/>
        <end position="580"/>
    </location>
</feature>
<dbReference type="InterPro" id="IPR008972">
    <property type="entry name" value="Cupredoxin"/>
</dbReference>
<accession>A0A3D8RL15</accession>
<reference evidence="22 23" key="1">
    <citation type="journal article" date="2018" name="IMA Fungus">
        <title>IMA Genome-F 9: Draft genome sequence of Annulohypoxylon stygium, Aspergillus mulundensis, Berkeleyomyces basicola (syn. Thielaviopsis basicola), Ceratocystis smalleyi, two Cercospora beticola strains, Coleophoma cylindrospora, Fusarium fracticaudum, Phialophora cf. hyalina, and Morchella septimelata.</title>
        <authorList>
            <person name="Wingfield B.D."/>
            <person name="Bills G.F."/>
            <person name="Dong Y."/>
            <person name="Huang W."/>
            <person name="Nel W.J."/>
            <person name="Swalarsk-Parry B.S."/>
            <person name="Vaghefi N."/>
            <person name="Wilken P.M."/>
            <person name="An Z."/>
            <person name="de Beer Z.W."/>
            <person name="De Vos L."/>
            <person name="Chen L."/>
            <person name="Duong T.A."/>
            <person name="Gao Y."/>
            <person name="Hammerbacher A."/>
            <person name="Kikkert J.R."/>
            <person name="Li Y."/>
            <person name="Li H."/>
            <person name="Li K."/>
            <person name="Li Q."/>
            <person name="Liu X."/>
            <person name="Ma X."/>
            <person name="Naidoo K."/>
            <person name="Pethybridge S.J."/>
            <person name="Sun J."/>
            <person name="Steenkamp E.T."/>
            <person name="van der Nest M.A."/>
            <person name="van Wyk S."/>
            <person name="Wingfield M.J."/>
            <person name="Xiong C."/>
            <person name="Yue Q."/>
            <person name="Zhang X."/>
        </authorList>
    </citation>
    <scope>NUCLEOTIDE SEQUENCE [LARGE SCALE GENOMIC DNA]</scope>
    <source>
        <strain evidence="22 23">DSM 5745</strain>
    </source>
</reference>
<dbReference type="STRING" id="1810919.A0A3D8RL15"/>
<keyword evidence="14 17" id="KW-0472">Membrane</keyword>
<dbReference type="Pfam" id="PF07732">
    <property type="entry name" value="Cu-oxidase_3"/>
    <property type="match status" value="1"/>
</dbReference>
<dbReference type="PANTHER" id="PTHR11709:SF361">
    <property type="entry name" value="IRON TRANSPORT MULTICOPPER OXIDASE FET3"/>
    <property type="match status" value="1"/>
</dbReference>
<evidence type="ECO:0000259" key="21">
    <source>
        <dbReference type="Pfam" id="PF07732"/>
    </source>
</evidence>
<feature type="domain" description="Plastocyanin-like" evidence="19">
    <location>
        <begin position="153"/>
        <end position="299"/>
    </location>
</feature>
<keyword evidence="3" id="KW-1003">Cell membrane</keyword>
<dbReference type="InterPro" id="IPR045087">
    <property type="entry name" value="Cu-oxidase_fam"/>
</dbReference>
<comment type="subcellular location">
    <subcellularLocation>
        <location evidence="16">Cell membrane</location>
        <topology evidence="16">Single-pass type I membrane protein</topology>
        <orientation evidence="16">Extracellular side</orientation>
    </subcellularLocation>
</comment>
<dbReference type="SUPFAM" id="SSF49503">
    <property type="entry name" value="Cupredoxins"/>
    <property type="match status" value="3"/>
</dbReference>
<evidence type="ECO:0000256" key="8">
    <source>
        <dbReference type="ARBA" id="ARBA00022737"/>
    </source>
</evidence>
<dbReference type="FunFam" id="2.60.40.420:FF:000025">
    <property type="entry name" value="FET5p Multicopper oxidase"/>
    <property type="match status" value="1"/>
</dbReference>
<name>A0A3D8RL15_9EURO</name>
<dbReference type="GO" id="GO:0033573">
    <property type="term" value="C:high-affinity iron permease complex"/>
    <property type="evidence" value="ECO:0007669"/>
    <property type="project" value="TreeGrafter"/>
</dbReference>
<dbReference type="Pfam" id="PF00394">
    <property type="entry name" value="Cu-oxidase"/>
    <property type="match status" value="1"/>
</dbReference>
<keyword evidence="10" id="KW-0560">Oxidoreductase</keyword>
<keyword evidence="5 17" id="KW-0812">Transmembrane</keyword>
<comment type="caution">
    <text evidence="22">The sequence shown here is derived from an EMBL/GenBank/DDBJ whole genome shotgun (WGS) entry which is preliminary data.</text>
</comment>
<dbReference type="OrthoDB" id="2121828at2759"/>
<evidence type="ECO:0000256" key="11">
    <source>
        <dbReference type="ARBA" id="ARBA00023004"/>
    </source>
</evidence>
<keyword evidence="7 18" id="KW-0732">Signal</keyword>
<gene>
    <name evidence="22" type="ORF">DSM5745_07310</name>
</gene>
<dbReference type="AlphaFoldDB" id="A0A3D8RL15"/>
<dbReference type="InterPro" id="IPR001117">
    <property type="entry name" value="Cu-oxidase_2nd"/>
</dbReference>
<dbReference type="GO" id="GO:0033215">
    <property type="term" value="P:reductive iron assimilation"/>
    <property type="evidence" value="ECO:0007669"/>
    <property type="project" value="TreeGrafter"/>
</dbReference>
<feature type="transmembrane region" description="Helical" evidence="17">
    <location>
        <begin position="548"/>
        <end position="570"/>
    </location>
</feature>
<evidence type="ECO:0000256" key="5">
    <source>
        <dbReference type="ARBA" id="ARBA00022692"/>
    </source>
</evidence>
<protein>
    <submittedName>
        <fullName evidence="22">Putative Multicopper oxidase</fullName>
    </submittedName>
</protein>
<keyword evidence="9 17" id="KW-1133">Transmembrane helix</keyword>
<dbReference type="FunFam" id="2.60.40.420:FF:000022">
    <property type="entry name" value="FET5p Multicopper oxidase"/>
    <property type="match status" value="1"/>
</dbReference>
<dbReference type="GO" id="GO:0004322">
    <property type="term" value="F:ferroxidase activity"/>
    <property type="evidence" value="ECO:0007669"/>
    <property type="project" value="TreeGrafter"/>
</dbReference>
<dbReference type="PROSITE" id="PS00080">
    <property type="entry name" value="MULTICOPPER_OXIDASE2"/>
    <property type="match status" value="1"/>
</dbReference>
<evidence type="ECO:0000313" key="23">
    <source>
        <dbReference type="Proteomes" id="UP000256690"/>
    </source>
</evidence>
<dbReference type="EMBL" id="PVWQ01000008">
    <property type="protein sequence ID" value="RDW74648.1"/>
    <property type="molecule type" value="Genomic_DNA"/>
</dbReference>
<evidence type="ECO:0000256" key="15">
    <source>
        <dbReference type="ARBA" id="ARBA00023180"/>
    </source>
</evidence>
<dbReference type="InterPro" id="IPR033138">
    <property type="entry name" value="Cu_oxidase_CS"/>
</dbReference>
<evidence type="ECO:0000259" key="19">
    <source>
        <dbReference type="Pfam" id="PF00394"/>
    </source>
</evidence>
<dbReference type="Pfam" id="PF07731">
    <property type="entry name" value="Cu-oxidase_2"/>
    <property type="match status" value="1"/>
</dbReference>
<feature type="signal peptide" evidence="18">
    <location>
        <begin position="1"/>
        <end position="18"/>
    </location>
</feature>
<dbReference type="FunFam" id="2.60.40.420:FF:000024">
    <property type="entry name" value="FET5p Multicopper oxidase"/>
    <property type="match status" value="1"/>
</dbReference>
<evidence type="ECO:0000256" key="10">
    <source>
        <dbReference type="ARBA" id="ARBA00023002"/>
    </source>
</evidence>
<keyword evidence="23" id="KW-1185">Reference proteome</keyword>
<keyword evidence="13" id="KW-0406">Ion transport</keyword>
<dbReference type="GO" id="GO:0010106">
    <property type="term" value="P:cellular response to iron ion starvation"/>
    <property type="evidence" value="ECO:0007669"/>
    <property type="project" value="TreeGrafter"/>
</dbReference>
<proteinExistence type="inferred from homology"/>
<sequence>MHFRSLLSLAALTATSFAKTHNFDWNITWVTANPDGLQPRPVIGINNEWPLPLLNFTKGDRVVANVYNGLGNESTSVHFHGFFQNGTTEMDGPPGLVQCNIPPGETMLYNFTIDQSGTYWYHSHTKGQYPDGWRQALVIHDENDPYIGKYDHEYVITLSDWYHDQMPKLLKEFISVENPTGAEPVPKSALMNETQNLTVAVEPGKTYLFRLANIGAFASQYFWIEDHEMQIVEVDGVWTEPATAERIYIASAQRYSFLVTMKNETDKNYAMVGSMDTDLFDTLPDTLNYNVTGWLVYDDSANKPAPADVADFDYFDDYTLVPYDRVEALPDADMTITFDLTMDNLGDGANYAFFNGISYVAPKVPVLYSVMSTGSAASNATIYGTDTHAYVLKKDDIVDIVLNNDDTGKHPFHLHGHAFQVLWRSGDNEGHYNPDNVTFASTPVRRDTLIVSPMGNFVVRFKADNPGVWFFHCHIEWHMDAGLAAVMVEAPMYLQENLDIPQNHYDVCAAAGTPTQGNAAGNTEDYFDLSGENKAVAPLPAGFTARGIVALVFSCVAAFVGLASIVWYGLAPIQGGRVVM</sequence>
<keyword evidence="6" id="KW-0479">Metal-binding</keyword>